<organism evidence="3 4">
    <name type="scientific">Abrus precatorius</name>
    <name type="common">Indian licorice</name>
    <name type="synonym">Glycine abrus</name>
    <dbReference type="NCBI Taxonomy" id="3816"/>
    <lineage>
        <taxon>Eukaryota</taxon>
        <taxon>Viridiplantae</taxon>
        <taxon>Streptophyta</taxon>
        <taxon>Embryophyta</taxon>
        <taxon>Tracheophyta</taxon>
        <taxon>Spermatophyta</taxon>
        <taxon>Magnoliopsida</taxon>
        <taxon>eudicotyledons</taxon>
        <taxon>Gunneridae</taxon>
        <taxon>Pentapetalae</taxon>
        <taxon>rosids</taxon>
        <taxon>fabids</taxon>
        <taxon>Fabales</taxon>
        <taxon>Fabaceae</taxon>
        <taxon>Papilionoideae</taxon>
        <taxon>50 kb inversion clade</taxon>
        <taxon>NPAAA clade</taxon>
        <taxon>indigoferoid/millettioid clade</taxon>
        <taxon>Abreae</taxon>
        <taxon>Abrus</taxon>
    </lineage>
</organism>
<reference evidence="4" key="2">
    <citation type="submission" date="2025-08" db="UniProtKB">
        <authorList>
            <consortium name="RefSeq"/>
        </authorList>
    </citation>
    <scope>IDENTIFICATION</scope>
    <source>
        <tissue evidence="4">Young leaves</tissue>
    </source>
</reference>
<dbReference type="GeneID" id="113860028"/>
<proteinExistence type="predicted"/>
<evidence type="ECO:0000256" key="2">
    <source>
        <dbReference type="SAM" id="MobiDB-lite"/>
    </source>
</evidence>
<feature type="region of interest" description="Disordered" evidence="2">
    <location>
        <begin position="1"/>
        <end position="31"/>
    </location>
</feature>
<dbReference type="InterPro" id="IPR007942">
    <property type="entry name" value="PLipase-like"/>
</dbReference>
<keyword evidence="1" id="KW-0175">Coiled coil</keyword>
<feature type="compositionally biased region" description="Low complexity" evidence="2">
    <location>
        <begin position="14"/>
        <end position="24"/>
    </location>
</feature>
<evidence type="ECO:0000313" key="4">
    <source>
        <dbReference type="RefSeq" id="XP_027348458.1"/>
    </source>
</evidence>
<sequence length="396" mass="45019">MKGKKGQVMDSSHSHSPSNLNNQSDSWECPRSTRKRFISDSVTISGRRASLRSAKRFIETRMTSVQAYHDQECSVLQLESHSTEVAQPSTLAPEIRHEKVADSVPPENFSVDIAEMEEVSEVEKSMANRTIQRVQQNTFAAECVPPEHQVTLVVDFQTSSNFKERANKNKSNSISMVELPSPSFSFNLTGMVNMWDNEDDEVNSVGQNSPMDTVEGYQVKPESMPVLRKILSKHGDVFKNCTVLTKKFRSMLLEMICDIISELQDKDFNKIKEDDLHNMIALANEIKNMKVNIEWLRQRLEEILEARQIFKQSSMLKEKKDSNRKVIETVERELEECEAEKKTVAAKFRSICDKETACKQTLARAKDESTSLTAAITYAKSKVRYFVNCSLADGLL</sequence>
<reference evidence="3" key="1">
    <citation type="journal article" date="2019" name="Toxins">
        <title>Detection of Abrin-Like and Prepropulchellin-Like Toxin Genes and Transcripts Using Whole Genome Sequencing and Full-Length Transcript Sequencing of Abrus precatorius.</title>
        <authorList>
            <person name="Hovde B.T."/>
            <person name="Daligault H.E."/>
            <person name="Hanschen E.R."/>
            <person name="Kunde Y.A."/>
            <person name="Johnson M.B."/>
            <person name="Starkenburg S.R."/>
            <person name="Johnson S.L."/>
        </authorList>
    </citation>
    <scope>NUCLEOTIDE SEQUENCE [LARGE SCALE GENOMIC DNA]</scope>
</reference>
<feature type="coiled-coil region" evidence="1">
    <location>
        <begin position="279"/>
        <end position="347"/>
    </location>
</feature>
<dbReference type="PANTHER" id="PTHR35358:SF10">
    <property type="entry name" value="PLANT PHOSPHOLIPASE-LIKE PROTEIN"/>
    <property type="match status" value="1"/>
</dbReference>
<protein>
    <submittedName>
        <fullName evidence="4">Uncharacterized protein LOC113860028</fullName>
    </submittedName>
</protein>
<dbReference type="PANTHER" id="PTHR35358">
    <property type="entry name" value="OS06G0711100 PROTEIN"/>
    <property type="match status" value="1"/>
</dbReference>
<name>A0A8B8KYM2_ABRPR</name>
<dbReference type="Proteomes" id="UP000694853">
    <property type="component" value="Unplaced"/>
</dbReference>
<dbReference type="RefSeq" id="XP_027348458.1">
    <property type="nucleotide sequence ID" value="XM_027492657.1"/>
</dbReference>
<evidence type="ECO:0000313" key="3">
    <source>
        <dbReference type="Proteomes" id="UP000694853"/>
    </source>
</evidence>
<dbReference type="AlphaFoldDB" id="A0A8B8KYM2"/>
<gene>
    <name evidence="4" type="primary">LOC113860028</name>
</gene>
<evidence type="ECO:0000256" key="1">
    <source>
        <dbReference type="SAM" id="Coils"/>
    </source>
</evidence>
<dbReference type="Pfam" id="PF05278">
    <property type="entry name" value="PEARLI-4"/>
    <property type="match status" value="1"/>
</dbReference>
<dbReference type="KEGG" id="aprc:113860028"/>
<dbReference type="OrthoDB" id="1096033at2759"/>
<accession>A0A8B8KYM2</accession>
<keyword evidence="3" id="KW-1185">Reference proteome</keyword>